<feature type="repeat" description="TPR" evidence="3">
    <location>
        <begin position="129"/>
        <end position="162"/>
    </location>
</feature>
<gene>
    <name evidence="5" type="ORF">FS320_02625</name>
</gene>
<accession>A0A5N7MBL0</accession>
<dbReference type="PROSITE" id="PS50005">
    <property type="entry name" value="TPR"/>
    <property type="match status" value="1"/>
</dbReference>
<dbReference type="Pfam" id="PF14559">
    <property type="entry name" value="TPR_19"/>
    <property type="match status" value="1"/>
</dbReference>
<dbReference type="Proteomes" id="UP000403266">
    <property type="component" value="Unassembled WGS sequence"/>
</dbReference>
<dbReference type="InterPro" id="IPR014596">
    <property type="entry name" value="UCP035836"/>
</dbReference>
<dbReference type="SUPFAM" id="SSF48452">
    <property type="entry name" value="TPR-like"/>
    <property type="match status" value="1"/>
</dbReference>
<dbReference type="Gene3D" id="1.25.40.10">
    <property type="entry name" value="Tetratricopeptide repeat domain"/>
    <property type="match status" value="1"/>
</dbReference>
<dbReference type="RefSeq" id="WP_152709055.1">
    <property type="nucleotide sequence ID" value="NZ_VOSJ01000047.1"/>
</dbReference>
<dbReference type="OrthoDB" id="422579at2"/>
<keyword evidence="4" id="KW-0732">Signal</keyword>
<feature type="signal peptide" evidence="4">
    <location>
        <begin position="1"/>
        <end position="21"/>
    </location>
</feature>
<name>A0A5N7MBL0_9HYPH</name>
<dbReference type="SMART" id="SM00028">
    <property type="entry name" value="TPR"/>
    <property type="match status" value="3"/>
</dbReference>
<keyword evidence="2 3" id="KW-0802">TPR repeat</keyword>
<keyword evidence="1" id="KW-0677">Repeat</keyword>
<proteinExistence type="predicted"/>
<feature type="chain" id="PRO_5030135252" evidence="4">
    <location>
        <begin position="22"/>
        <end position="264"/>
    </location>
</feature>
<dbReference type="PIRSF" id="PIRSF035836">
    <property type="entry name" value="UCP035836"/>
    <property type="match status" value="1"/>
</dbReference>
<dbReference type="PROSITE" id="PS51257">
    <property type="entry name" value="PROKAR_LIPOPROTEIN"/>
    <property type="match status" value="1"/>
</dbReference>
<dbReference type="InterPro" id="IPR019734">
    <property type="entry name" value="TPR_rpt"/>
</dbReference>
<evidence type="ECO:0000313" key="5">
    <source>
        <dbReference type="EMBL" id="MPR24147.1"/>
    </source>
</evidence>
<dbReference type="EMBL" id="VOSK01000003">
    <property type="protein sequence ID" value="MPR24147.1"/>
    <property type="molecule type" value="Genomic_DNA"/>
</dbReference>
<dbReference type="PANTHER" id="PTHR44186:SF1">
    <property type="entry name" value="BARDET-BIEDL SYNDROME 4 PROTEIN"/>
    <property type="match status" value="1"/>
</dbReference>
<dbReference type="Pfam" id="PF13181">
    <property type="entry name" value="TPR_8"/>
    <property type="match status" value="1"/>
</dbReference>
<protein>
    <submittedName>
        <fullName evidence="5">Tetratricopeptide repeat protein</fullName>
    </submittedName>
</protein>
<comment type="caution">
    <text evidence="5">The sequence shown here is derived from an EMBL/GenBank/DDBJ whole genome shotgun (WGS) entry which is preliminary data.</text>
</comment>
<evidence type="ECO:0000256" key="2">
    <source>
        <dbReference type="ARBA" id="ARBA00022803"/>
    </source>
</evidence>
<reference evidence="5 6" key="1">
    <citation type="journal article" date="2019" name="Syst. Appl. Microbiol.">
        <title>Microvirga tunisiensis sp. nov., a root nodule symbiotic bacterium isolated from Lupinus micranthus and L. luteus grown in Northern Tunisia.</title>
        <authorList>
            <person name="Msaddak A."/>
            <person name="Rejili M."/>
            <person name="Duran D."/>
            <person name="Mars M."/>
            <person name="Palacios J.M."/>
            <person name="Ruiz-Argueso T."/>
            <person name="Rey L."/>
            <person name="Imperial J."/>
        </authorList>
    </citation>
    <scope>NUCLEOTIDE SEQUENCE [LARGE SCALE GENOMIC DNA]</scope>
    <source>
        <strain evidence="5 6">Lmie10</strain>
    </source>
</reference>
<evidence type="ECO:0000256" key="1">
    <source>
        <dbReference type="ARBA" id="ARBA00022737"/>
    </source>
</evidence>
<evidence type="ECO:0000313" key="6">
    <source>
        <dbReference type="Proteomes" id="UP000403266"/>
    </source>
</evidence>
<keyword evidence="6" id="KW-1185">Reference proteome</keyword>
<sequence length="264" mass="27872">MVFFKRLLVASALSVSLSACASMKAEDQSLSSAAYTSSIDKSARADLSDLASNYQQSAEDPTAAINYAKGLTQSGRHEQAAAVLQQAVLKSDGNKAAMAAYGKSLIAIGRYEEAANVLAESHTADNPDWQVLSAQGVVADKIGEHEKARHFYQQALLITPGDPGVLTNLGLSYAMTKQYGQAEASLRQAAGSSSADARVFQNLAVVLSLQGKHQEAKKVLADHVPADQIEASMGYLKEMSGRSETMVADAVPAPTSAPKAKKRN</sequence>
<evidence type="ECO:0000256" key="3">
    <source>
        <dbReference type="PROSITE-ProRule" id="PRU00339"/>
    </source>
</evidence>
<evidence type="ECO:0000256" key="4">
    <source>
        <dbReference type="SAM" id="SignalP"/>
    </source>
</evidence>
<dbReference type="AlphaFoldDB" id="A0A5N7MBL0"/>
<dbReference type="PANTHER" id="PTHR44186">
    <property type="match status" value="1"/>
</dbReference>
<dbReference type="InterPro" id="IPR011990">
    <property type="entry name" value="TPR-like_helical_dom_sf"/>
</dbReference>
<organism evidence="5 6">
    <name type="scientific">Microvirga tunisiensis</name>
    <dbReference type="NCBI Taxonomy" id="2108360"/>
    <lineage>
        <taxon>Bacteria</taxon>
        <taxon>Pseudomonadati</taxon>
        <taxon>Pseudomonadota</taxon>
        <taxon>Alphaproteobacteria</taxon>
        <taxon>Hyphomicrobiales</taxon>
        <taxon>Methylobacteriaceae</taxon>
        <taxon>Microvirga</taxon>
    </lineage>
</organism>